<dbReference type="AlphaFoldDB" id="A0A1S8AQR5"/>
<dbReference type="Proteomes" id="UP000189370">
    <property type="component" value="Unassembled WGS sequence"/>
</dbReference>
<dbReference type="GO" id="GO:0016705">
    <property type="term" value="F:oxidoreductase activity, acting on paired donors, with incorporation or reduction of molecular oxygen"/>
    <property type="evidence" value="ECO:0007669"/>
    <property type="project" value="InterPro"/>
</dbReference>
<comment type="caution">
    <text evidence="2">The sequence shown here is derived from an EMBL/GenBank/DDBJ whole genome shotgun (WGS) entry which is preliminary data.</text>
</comment>
<protein>
    <recommendedName>
        <fullName evidence="4">Luciferase-like domain-containing protein</fullName>
    </recommendedName>
</protein>
<dbReference type="Gene3D" id="3.20.20.30">
    <property type="entry name" value="Luciferase-like domain"/>
    <property type="match status" value="1"/>
</dbReference>
<dbReference type="InterPro" id="IPR036661">
    <property type="entry name" value="Luciferase-like_sf"/>
</dbReference>
<dbReference type="EMBL" id="LWLN01000002">
    <property type="protein sequence ID" value="OLZ39163.1"/>
    <property type="molecule type" value="Genomic_DNA"/>
</dbReference>
<feature type="region of interest" description="Disordered" evidence="1">
    <location>
        <begin position="1"/>
        <end position="22"/>
    </location>
</feature>
<organism evidence="2 3">
    <name type="scientific">Natrinema saccharevitans</name>
    <dbReference type="NCBI Taxonomy" id="301967"/>
    <lineage>
        <taxon>Archaea</taxon>
        <taxon>Methanobacteriati</taxon>
        <taxon>Methanobacteriota</taxon>
        <taxon>Stenosarchaea group</taxon>
        <taxon>Halobacteria</taxon>
        <taxon>Halobacteriales</taxon>
        <taxon>Natrialbaceae</taxon>
        <taxon>Natrinema</taxon>
    </lineage>
</organism>
<reference evidence="3" key="1">
    <citation type="submission" date="2016-04" db="EMBL/GenBank/DDBJ databases">
        <authorList>
            <person name="Chen S.-C."/>
            <person name="Lai M.-C."/>
        </authorList>
    </citation>
    <scope>NUCLEOTIDE SEQUENCE [LARGE SCALE GENOMIC DNA]</scope>
    <source>
        <strain evidence="3">AB14</strain>
    </source>
</reference>
<evidence type="ECO:0000313" key="2">
    <source>
        <dbReference type="EMBL" id="OLZ39163.1"/>
    </source>
</evidence>
<gene>
    <name evidence="2" type="ORF">A6E15_17275</name>
</gene>
<evidence type="ECO:0008006" key="4">
    <source>
        <dbReference type="Google" id="ProtNLM"/>
    </source>
</evidence>
<dbReference type="SUPFAM" id="SSF51679">
    <property type="entry name" value="Bacterial luciferase-like"/>
    <property type="match status" value="1"/>
</dbReference>
<feature type="compositionally biased region" description="Basic and acidic residues" evidence="1">
    <location>
        <begin position="7"/>
        <end position="17"/>
    </location>
</feature>
<accession>A0A1S8AQR5</accession>
<evidence type="ECO:0000313" key="3">
    <source>
        <dbReference type="Proteomes" id="UP000189370"/>
    </source>
</evidence>
<name>A0A1S8AQR5_9EURY</name>
<evidence type="ECO:0000256" key="1">
    <source>
        <dbReference type="SAM" id="MobiDB-lite"/>
    </source>
</evidence>
<sequence length="91" mass="10267">MQADLRALVDAHDMQEHGDEEADALSDIDDEVWEYLGDRFAVAGPPETCRERLRSLEDLGVDHVMCLFPPDRVAENERFHEAVFAGTDLVP</sequence>
<proteinExistence type="predicted"/>
<keyword evidence="3" id="KW-1185">Reference proteome</keyword>